<dbReference type="Gene3D" id="2.160.20.120">
    <property type="match status" value="1"/>
</dbReference>
<organism evidence="2 3">
    <name type="scientific">Paenibacillus vulneris</name>
    <dbReference type="NCBI Taxonomy" id="1133364"/>
    <lineage>
        <taxon>Bacteria</taxon>
        <taxon>Bacillati</taxon>
        <taxon>Bacillota</taxon>
        <taxon>Bacilli</taxon>
        <taxon>Bacillales</taxon>
        <taxon>Paenibacillaceae</taxon>
        <taxon>Paenibacillus</taxon>
    </lineage>
</organism>
<dbReference type="EMBL" id="JBHTLU010000004">
    <property type="protein sequence ID" value="MFD1218649.1"/>
    <property type="molecule type" value="Genomic_DNA"/>
</dbReference>
<evidence type="ECO:0000313" key="3">
    <source>
        <dbReference type="Proteomes" id="UP001597180"/>
    </source>
</evidence>
<name>A0ABW3UEB7_9BACL</name>
<dbReference type="RefSeq" id="WP_345586730.1">
    <property type="nucleotide sequence ID" value="NZ_BAABJG010000005.1"/>
</dbReference>
<reference evidence="3" key="1">
    <citation type="journal article" date="2019" name="Int. J. Syst. Evol. Microbiol.">
        <title>The Global Catalogue of Microorganisms (GCM) 10K type strain sequencing project: providing services to taxonomists for standard genome sequencing and annotation.</title>
        <authorList>
            <consortium name="The Broad Institute Genomics Platform"/>
            <consortium name="The Broad Institute Genome Sequencing Center for Infectious Disease"/>
            <person name="Wu L."/>
            <person name="Ma J."/>
        </authorList>
    </citation>
    <scope>NUCLEOTIDE SEQUENCE [LARGE SCALE GENOMIC DNA]</scope>
    <source>
        <strain evidence="3">CCUG 53270</strain>
    </source>
</reference>
<gene>
    <name evidence="2" type="ORF">ACFQ4B_00845</name>
</gene>
<feature type="domain" description="DUF4097" evidence="1">
    <location>
        <begin position="46"/>
        <end position="325"/>
    </location>
</feature>
<sequence length="325" mass="34308">MKGKKQVGIALLGIGLILLISAVPKEGIAWRPNEAAVGGGSLPQTIGVHASGMNVRIVTEERDDVLAVMEGSGALHASTVGQAVEISAERGRFALFPLRSTLVVHLPSAYRNRLSVNYDEGDFAFEVPKEAEGGGLSLAELTIQARTGQAKLAGVHAGRLQYTATSGSFRAESVVAGSASIELQTGDVQLDTFAGKLSVVLKQAGELSAAHMTVNGGDFNVKSGEVRLEQYNGPLHAEMQSGELVADFRELTGPAYARVGNGRAEVHLPTPADARIEAKVERGNVDSRYPFENIDKRSEKELLASSGEGRIPINVEVSAGEITIK</sequence>
<comment type="caution">
    <text evidence="2">The sequence shown here is derived from an EMBL/GenBank/DDBJ whole genome shotgun (WGS) entry which is preliminary data.</text>
</comment>
<dbReference type="Pfam" id="PF13349">
    <property type="entry name" value="DUF4097"/>
    <property type="match status" value="1"/>
</dbReference>
<dbReference type="Proteomes" id="UP001597180">
    <property type="component" value="Unassembled WGS sequence"/>
</dbReference>
<evidence type="ECO:0000313" key="2">
    <source>
        <dbReference type="EMBL" id="MFD1218649.1"/>
    </source>
</evidence>
<accession>A0ABW3UEB7</accession>
<keyword evidence="3" id="KW-1185">Reference proteome</keyword>
<protein>
    <submittedName>
        <fullName evidence="2">DUF4097 family beta strand repeat-containing protein</fullName>
    </submittedName>
</protein>
<dbReference type="InterPro" id="IPR025164">
    <property type="entry name" value="Toastrack_DUF4097"/>
</dbReference>
<evidence type="ECO:0000259" key="1">
    <source>
        <dbReference type="Pfam" id="PF13349"/>
    </source>
</evidence>
<proteinExistence type="predicted"/>